<comment type="subunit">
    <text evidence="4">Part of the 50S ribosomal subunit. Contacts protein L29, and trigger factor when it is bound to the ribosome.</text>
</comment>
<sequence>MAIKPITPRATEKAYAQTTTKNIYVFNVPLNLNKNQIKEAIEAEFSVTVTGVRTVVQAGKVKRINKSLNPKRYVAGTTTQKDIKKAYVSLKEGDKIAIFEENTAETEEKK</sequence>
<dbReference type="EMBL" id="PRLK01000006">
    <property type="protein sequence ID" value="RYC72544.1"/>
    <property type="molecule type" value="Genomic_DNA"/>
</dbReference>
<comment type="function">
    <text evidence="4">One of the early assembly proteins it binds 23S rRNA. One of the proteins that surrounds the polypeptide exit tunnel on the outside of the ribosome. Forms the main docking site for trigger factor binding to the ribosome.</text>
</comment>
<keyword evidence="6" id="KW-1185">Reference proteome</keyword>
<dbReference type="InterPro" id="IPR012677">
    <property type="entry name" value="Nucleotide-bd_a/b_plait_sf"/>
</dbReference>
<dbReference type="HAMAP" id="MF_01369_B">
    <property type="entry name" value="Ribosomal_uL23_B"/>
    <property type="match status" value="1"/>
</dbReference>
<evidence type="ECO:0000313" key="6">
    <source>
        <dbReference type="Proteomes" id="UP001190925"/>
    </source>
</evidence>
<keyword evidence="3 4" id="KW-0687">Ribonucleoprotein</keyword>
<gene>
    <name evidence="4 5" type="primary">rplW</name>
    <name evidence="5" type="ORF">G6CMJM_00471</name>
</gene>
<keyword evidence="4" id="KW-0699">rRNA-binding</keyword>
<reference evidence="5 6" key="2">
    <citation type="journal article" date="2020" name="Cell Rep.">
        <title>Acquisition and Adaptation of Ultra-small Parasitic Reduced Genome Bacteria to Mammalian Hosts.</title>
        <authorList>
            <person name="McLean J.S."/>
            <person name="Bor B."/>
            <person name="Kerns K.A."/>
            <person name="Liu Q."/>
            <person name="To T.T."/>
            <person name="Solden L."/>
            <person name="Hendrickson E.L."/>
            <person name="Wrighton K."/>
            <person name="Shi W."/>
            <person name="He X."/>
        </authorList>
    </citation>
    <scope>NUCLEOTIDE SEQUENCE [LARGE SCALE GENOMIC DNA]</scope>
    <source>
        <strain evidence="5 6">TM7_CMJM_G6_1_HOT_870</strain>
    </source>
</reference>
<keyword evidence="2 4" id="KW-0689">Ribosomal protein</keyword>
<evidence type="ECO:0000256" key="4">
    <source>
        <dbReference type="HAMAP-Rule" id="MF_01369"/>
    </source>
</evidence>
<name>A0ABY0FJS7_9BACT</name>
<dbReference type="Pfam" id="PF00276">
    <property type="entry name" value="Ribosomal_L23"/>
    <property type="match status" value="1"/>
</dbReference>
<proteinExistence type="inferred from homology"/>
<protein>
    <recommendedName>
        <fullName evidence="4">Large ribosomal subunit protein uL23</fullName>
    </recommendedName>
</protein>
<dbReference type="Gene3D" id="3.30.70.330">
    <property type="match status" value="1"/>
</dbReference>
<dbReference type="InterPro" id="IPR013025">
    <property type="entry name" value="Ribosomal_uL23-like"/>
</dbReference>
<organism evidence="5 6">
    <name type="scientific">Candidatus Nanogingivalis gingivitcus</name>
    <dbReference type="NCBI Taxonomy" id="2171992"/>
    <lineage>
        <taxon>Bacteria</taxon>
        <taxon>Candidatus Saccharimonadota</taxon>
        <taxon>Candidatus Nanosyncoccalia</taxon>
        <taxon>Candidatus Nanogingivales</taxon>
        <taxon>Candidatus Nanogingivalaceae</taxon>
        <taxon>Candidatus Nanogingivalis</taxon>
    </lineage>
</organism>
<dbReference type="RefSeq" id="WP_129718872.1">
    <property type="nucleotide sequence ID" value="NZ_PRLK01000006.1"/>
</dbReference>
<keyword evidence="4" id="KW-0694">RNA-binding</keyword>
<dbReference type="SUPFAM" id="SSF54189">
    <property type="entry name" value="Ribosomal proteins S24e, L23 and L15e"/>
    <property type="match status" value="1"/>
</dbReference>
<evidence type="ECO:0000256" key="1">
    <source>
        <dbReference type="ARBA" id="ARBA00006700"/>
    </source>
</evidence>
<evidence type="ECO:0000313" key="5">
    <source>
        <dbReference type="EMBL" id="RYC72544.1"/>
    </source>
</evidence>
<comment type="caution">
    <text evidence="5">The sequence shown here is derived from an EMBL/GenBank/DDBJ whole genome shotgun (WGS) entry which is preliminary data.</text>
</comment>
<dbReference type="Proteomes" id="UP001190925">
    <property type="component" value="Unassembled WGS sequence"/>
</dbReference>
<reference evidence="5 6" key="1">
    <citation type="journal article" date="2018" name="bioRxiv">
        <title>Evidence of independent acquisition and adaption of ultra-small bacteria to human hosts across the highly diverse yet reduced genomes of the phylum Saccharibacteria.</title>
        <authorList>
            <person name="McLean J.S."/>
            <person name="Bor B."/>
            <person name="To T.T."/>
            <person name="Liu Q."/>
            <person name="Kearns K.A."/>
            <person name="Solden L.M."/>
            <person name="Wrighton K.C."/>
            <person name="He X."/>
            <person name="Shi W."/>
        </authorList>
    </citation>
    <scope>NUCLEOTIDE SEQUENCE [LARGE SCALE GENOMIC DNA]</scope>
    <source>
        <strain evidence="5 6">TM7_CMJM_G6_1_HOT_870</strain>
    </source>
</reference>
<comment type="similarity">
    <text evidence="1 4">Belongs to the universal ribosomal protein uL23 family.</text>
</comment>
<dbReference type="GO" id="GO:0005840">
    <property type="term" value="C:ribosome"/>
    <property type="evidence" value="ECO:0007669"/>
    <property type="project" value="UniProtKB-KW"/>
</dbReference>
<evidence type="ECO:0000256" key="2">
    <source>
        <dbReference type="ARBA" id="ARBA00022980"/>
    </source>
</evidence>
<dbReference type="InterPro" id="IPR012678">
    <property type="entry name" value="Ribosomal_uL23/eL15/eS24_sf"/>
</dbReference>
<evidence type="ECO:0000256" key="3">
    <source>
        <dbReference type="ARBA" id="ARBA00023274"/>
    </source>
</evidence>
<accession>A0ABY0FJS7</accession>